<dbReference type="NCBIfam" id="TIGR00231">
    <property type="entry name" value="small_GTP"/>
    <property type="match status" value="1"/>
</dbReference>
<dbReference type="OrthoDB" id="198619at2759"/>
<evidence type="ECO:0000256" key="2">
    <source>
        <dbReference type="ARBA" id="ARBA00022917"/>
    </source>
</evidence>
<keyword evidence="3" id="KW-0496">Mitochondrion</keyword>
<dbReference type="PROSITE" id="PS51722">
    <property type="entry name" value="G_TR_2"/>
    <property type="match status" value="1"/>
</dbReference>
<dbReference type="SUPFAM" id="SSF50447">
    <property type="entry name" value="Translation proteins"/>
    <property type="match status" value="1"/>
</dbReference>
<dbReference type="InterPro" id="IPR000640">
    <property type="entry name" value="EFG_V-like"/>
</dbReference>
<keyword evidence="6" id="KW-0251">Elongation factor</keyword>
<dbReference type="PANTHER" id="PTHR43261">
    <property type="entry name" value="TRANSLATION ELONGATION FACTOR G-RELATED"/>
    <property type="match status" value="1"/>
</dbReference>
<accession>A0A0W4ZC55</accession>
<dbReference type="EMBL" id="LFVZ01000015">
    <property type="protein sequence ID" value="KTW25857.1"/>
    <property type="molecule type" value="Genomic_DNA"/>
</dbReference>
<dbReference type="SUPFAM" id="SSF52540">
    <property type="entry name" value="P-loop containing nucleoside triphosphate hydrolases"/>
    <property type="match status" value="1"/>
</dbReference>
<dbReference type="InterPro" id="IPR041095">
    <property type="entry name" value="EFG_II"/>
</dbReference>
<sequence>MFKVIIEAWRFFPVKFDGILNKLARMIGNLSFAKIRVYKGLLKAFMRTRLRKECCRYSTASKIHNIGVLAHVDAGKTTTVERMLFYSGCTSSLGDVDKGSAVMDYLPMERERGITIKSAAIWFMWNGHRINFIDTPGHADFVFEVERALSVMNGAVVLLDAISGIEAQTVHVWRRASRWKLPRIIFINKMDRPDVDPAKIFTQVQRQFGVRLVPMQVPIFDNGSGANDRFCGLIDIISMEAFLWHPNSDGTVYTRQPLEAIPNKKQLKQAADARIHLVETLTEVDEALIDAFLNSGSNSLHIDSNILGQAVRRATLSNFLIPVFYGSSLKNIGIQLLLDAMVTYLPSSEERSNGKSLNFISTNYLELLETLSFIKDASKNLHKTENQSEDAPIKYRNISLMLNSLASSLKRKDISVFAIVFKVIVNRGIRYVYVAVHQGCLQKGQWLRLLRGGRVRVEKLRECIGGEAVLGSDSIHPRSFSGIGANNTGSPINRIDQGNWGIMISNDRIRTGDIFVDDSDINMSMDHTADVKIQTIFDGLIDSKTSGNAYLSLELPSPVVSIALEPIGAEATRSLPQVLSWLLDEDPSLRVDDNQGQILLSGIGELHIAAACDRLTNHFRLNIRTGSVQIQRREKILNEVVGQQTYHATMHKEIPVDVVVRLKPVDNPGKLNGIDNEIIIDECVTNEYKYLGIEKVEHACTAGVLAGLQSGPIKQLPISGAKVTVESINTYGITVTPSILGAAVRFAVLHVITTLPSQFVSIVEPIMYVVITLPRNEDIGNVIKDLTGLRQGKLISINNYSTDYHVLIAYIPLKHMLQYTT</sequence>
<dbReference type="AlphaFoldDB" id="A0A0W4ZC55"/>
<evidence type="ECO:0000259" key="5">
    <source>
        <dbReference type="PROSITE" id="PS51722"/>
    </source>
</evidence>
<dbReference type="RefSeq" id="XP_018224437.1">
    <property type="nucleotide sequence ID" value="XM_018371645.1"/>
</dbReference>
<dbReference type="InterPro" id="IPR027417">
    <property type="entry name" value="P-loop_NTPase"/>
</dbReference>
<keyword evidence="7" id="KW-1185">Reference proteome</keyword>
<proteinExistence type="predicted"/>
<evidence type="ECO:0000313" key="7">
    <source>
        <dbReference type="Proteomes" id="UP000054454"/>
    </source>
</evidence>
<dbReference type="Gene3D" id="3.40.50.300">
    <property type="entry name" value="P-loop containing nucleotide triphosphate hydrolases"/>
    <property type="match status" value="1"/>
</dbReference>
<evidence type="ECO:0000256" key="1">
    <source>
        <dbReference type="ARBA" id="ARBA00022741"/>
    </source>
</evidence>
<dbReference type="InterPro" id="IPR035647">
    <property type="entry name" value="EFG_III/V"/>
</dbReference>
<evidence type="ECO:0000313" key="6">
    <source>
        <dbReference type="EMBL" id="KTW25857.1"/>
    </source>
</evidence>
<dbReference type="InterPro" id="IPR009000">
    <property type="entry name" value="Transl_B-barrel_sf"/>
</dbReference>
<protein>
    <submittedName>
        <fullName evidence="6">Translation elongation factor G</fullName>
    </submittedName>
</protein>
<feature type="domain" description="Tr-type G" evidence="5">
    <location>
        <begin position="61"/>
        <end position="349"/>
    </location>
</feature>
<dbReference type="FunFam" id="3.40.50.300:FF:000514">
    <property type="entry name" value="Ribosome-releasing factor 2, mitochondrial"/>
    <property type="match status" value="1"/>
</dbReference>
<keyword evidence="4" id="KW-0342">GTP-binding</keyword>
<dbReference type="InterPro" id="IPR031157">
    <property type="entry name" value="G_TR_CS"/>
</dbReference>
<dbReference type="Pfam" id="PF00679">
    <property type="entry name" value="EFG_C"/>
    <property type="match status" value="1"/>
</dbReference>
<dbReference type="GO" id="GO:0005759">
    <property type="term" value="C:mitochondrial matrix"/>
    <property type="evidence" value="ECO:0007669"/>
    <property type="project" value="UniProtKB-ARBA"/>
</dbReference>
<organism evidence="6 7">
    <name type="scientific">Pneumocystis carinii (strain B80)</name>
    <name type="common">Rat pneumocystis pneumonia agent</name>
    <name type="synonym">Pneumocystis carinii f. sp. carinii</name>
    <dbReference type="NCBI Taxonomy" id="1408658"/>
    <lineage>
        <taxon>Eukaryota</taxon>
        <taxon>Fungi</taxon>
        <taxon>Dikarya</taxon>
        <taxon>Ascomycota</taxon>
        <taxon>Taphrinomycotina</taxon>
        <taxon>Pneumocystomycetes</taxon>
        <taxon>Pneumocystaceae</taxon>
        <taxon>Pneumocystis</taxon>
    </lineage>
</organism>
<keyword evidence="1" id="KW-0547">Nucleotide-binding</keyword>
<dbReference type="GO" id="GO:0005525">
    <property type="term" value="F:GTP binding"/>
    <property type="evidence" value="ECO:0007669"/>
    <property type="project" value="UniProtKB-KW"/>
</dbReference>
<dbReference type="Pfam" id="PF14492">
    <property type="entry name" value="EFG_III"/>
    <property type="match status" value="1"/>
</dbReference>
<dbReference type="Proteomes" id="UP000054454">
    <property type="component" value="Unassembled WGS sequence"/>
</dbReference>
<comment type="caution">
    <text evidence="6">The sequence shown here is derived from an EMBL/GenBank/DDBJ whole genome shotgun (WGS) entry which is preliminary data.</text>
</comment>
<dbReference type="GeneID" id="28937848"/>
<dbReference type="Gene3D" id="3.30.70.870">
    <property type="entry name" value="Elongation Factor G (Translational Gtpase), domain 3"/>
    <property type="match status" value="1"/>
</dbReference>
<evidence type="ECO:0000256" key="4">
    <source>
        <dbReference type="ARBA" id="ARBA00023134"/>
    </source>
</evidence>
<dbReference type="Pfam" id="PF00009">
    <property type="entry name" value="GTP_EFTU"/>
    <property type="match status" value="1"/>
</dbReference>
<dbReference type="GO" id="GO:0032543">
    <property type="term" value="P:mitochondrial translation"/>
    <property type="evidence" value="ECO:0007669"/>
    <property type="project" value="TreeGrafter"/>
</dbReference>
<keyword evidence="2" id="KW-0648">Protein biosynthesis</keyword>
<dbReference type="PRINTS" id="PR00315">
    <property type="entry name" value="ELONGATNFCT"/>
</dbReference>
<dbReference type="GO" id="GO:0003746">
    <property type="term" value="F:translation elongation factor activity"/>
    <property type="evidence" value="ECO:0007669"/>
    <property type="project" value="UniProtKB-KW"/>
</dbReference>
<dbReference type="InterPro" id="IPR000795">
    <property type="entry name" value="T_Tr_GTP-bd_dom"/>
</dbReference>
<reference evidence="7" key="1">
    <citation type="journal article" date="2016" name="Nat. Commun.">
        <title>Genome analysis of three Pneumocystis species reveals adaptation mechanisms to life exclusively in mammalian hosts.</title>
        <authorList>
            <person name="Ma L."/>
            <person name="Chen Z."/>
            <person name="Huang D.W."/>
            <person name="Kutty G."/>
            <person name="Ishihara M."/>
            <person name="Wang H."/>
            <person name="Abouelleil A."/>
            <person name="Bishop L."/>
            <person name="Davey E."/>
            <person name="Deng R."/>
            <person name="Deng X."/>
            <person name="Fan L."/>
            <person name="Fantoni G."/>
            <person name="Fitzgerald M."/>
            <person name="Gogineni E."/>
            <person name="Goldberg J.M."/>
            <person name="Handley G."/>
            <person name="Hu X."/>
            <person name="Huber C."/>
            <person name="Jiao X."/>
            <person name="Jones K."/>
            <person name="Levin J.Z."/>
            <person name="Liu Y."/>
            <person name="Macdonald P."/>
            <person name="Melnikov A."/>
            <person name="Raley C."/>
            <person name="Sassi M."/>
            <person name="Sherman B.T."/>
            <person name="Song X."/>
            <person name="Sykes S."/>
            <person name="Tran B."/>
            <person name="Walsh L."/>
            <person name="Xia Y."/>
            <person name="Yang J."/>
            <person name="Young S."/>
            <person name="Zeng Q."/>
            <person name="Zheng X."/>
            <person name="Stephens R."/>
            <person name="Nusbaum C."/>
            <person name="Birren B.W."/>
            <person name="Azadi P."/>
            <person name="Lempicki R.A."/>
            <person name="Cuomo C.A."/>
            <person name="Kovacs J.A."/>
        </authorList>
    </citation>
    <scope>NUCLEOTIDE SEQUENCE [LARGE SCALE GENOMIC DNA]</scope>
    <source>
        <strain evidence="7">B80</strain>
    </source>
</reference>
<dbReference type="GO" id="GO:0032790">
    <property type="term" value="P:ribosome disassembly"/>
    <property type="evidence" value="ECO:0007669"/>
    <property type="project" value="TreeGrafter"/>
</dbReference>
<name>A0A0W4ZC55_PNEC8</name>
<dbReference type="VEuPathDB" id="FungiDB:T552_03130"/>
<dbReference type="Gene3D" id="3.30.70.240">
    <property type="match status" value="1"/>
</dbReference>
<dbReference type="PANTHER" id="PTHR43261:SF1">
    <property type="entry name" value="RIBOSOME-RELEASING FACTOR 2, MITOCHONDRIAL"/>
    <property type="match status" value="1"/>
</dbReference>
<dbReference type="GO" id="GO:0003924">
    <property type="term" value="F:GTPase activity"/>
    <property type="evidence" value="ECO:0007669"/>
    <property type="project" value="InterPro"/>
</dbReference>
<dbReference type="PROSITE" id="PS00301">
    <property type="entry name" value="G_TR_1"/>
    <property type="match status" value="1"/>
</dbReference>
<dbReference type="InterPro" id="IPR005225">
    <property type="entry name" value="Small_GTP-bd"/>
</dbReference>
<dbReference type="SUPFAM" id="SSF54980">
    <property type="entry name" value="EF-G C-terminal domain-like"/>
    <property type="match status" value="2"/>
</dbReference>
<evidence type="ECO:0000256" key="3">
    <source>
        <dbReference type="ARBA" id="ARBA00023128"/>
    </source>
</evidence>
<gene>
    <name evidence="6" type="ORF">T552_03130</name>
</gene>